<keyword evidence="3 4" id="KW-0663">Pyridoxal phosphate</keyword>
<comment type="subcellular location">
    <subcellularLocation>
        <location evidence="4">Cytoplasm</location>
    </subcellularLocation>
</comment>
<dbReference type="Proteomes" id="UP000437970">
    <property type="component" value="Unassembled WGS sequence"/>
</dbReference>
<dbReference type="UniPathway" id="UPA00068">
    <property type="reaction ID" value="UER00109"/>
</dbReference>
<dbReference type="Gene3D" id="3.40.640.10">
    <property type="entry name" value="Type I PLP-dependent aspartate aminotransferase-like (Major domain)"/>
    <property type="match status" value="1"/>
</dbReference>
<dbReference type="RefSeq" id="WP_153378441.1">
    <property type="nucleotide sequence ID" value="NZ_JBITTT010000004.1"/>
</dbReference>
<keyword evidence="4" id="KW-0963">Cytoplasm</keyword>
<evidence type="ECO:0000313" key="6">
    <source>
        <dbReference type="EMBL" id="MQT81797.1"/>
    </source>
</evidence>
<evidence type="ECO:0000313" key="5">
    <source>
        <dbReference type="EMBL" id="MQT25268.1"/>
    </source>
</evidence>
<evidence type="ECO:0000256" key="1">
    <source>
        <dbReference type="ARBA" id="ARBA00022576"/>
    </source>
</evidence>
<evidence type="ECO:0000256" key="2">
    <source>
        <dbReference type="ARBA" id="ARBA00022679"/>
    </source>
</evidence>
<sequence length="406" mass="43653">MSVEQAPVQRADFDQVMVPNYAPAAFIPVRGAGSRVWDQAGRELIDFAGGIAVNVLGHAHPALVGALTEQANTLWHVSNVFTNEPALRLAKKLVDSTFAERVFFCNSGAEANEAAFKLARRVAFDRFGEEKYEIIAALNSFHGRTLFTVNVGGQSKYSDGFGPKITGITHVPFNDLDALKAAISDKTCAVVLEPIQGEGGVLPAELSYLQGARDLCNQHDALLVFDEVQTGMGRTGHLFAYQYYGVTPDILTSAKSLGGGFPIAAMLTTEALAKHLVVGTHGTTYGGNPLACAVGNAVIDVVNTPEVLNGVKARHNQFKTRLEAIGQQYGVFTEVRGMGLLIGCVLSDTWKGKAKDIFNACEKENLMILQAGPDVVRFAPSLVVEEADIEEGLNRFERAVKTLTQV</sequence>
<comment type="catalytic activity">
    <reaction evidence="4">
        <text>N(2)-acetyl-L-ornithine + 2-oxoglutarate = N-acetyl-L-glutamate 5-semialdehyde + L-glutamate</text>
        <dbReference type="Rhea" id="RHEA:18049"/>
        <dbReference type="ChEBI" id="CHEBI:16810"/>
        <dbReference type="ChEBI" id="CHEBI:29123"/>
        <dbReference type="ChEBI" id="CHEBI:29985"/>
        <dbReference type="ChEBI" id="CHEBI:57805"/>
        <dbReference type="EC" id="2.6.1.11"/>
    </reaction>
</comment>
<comment type="cofactor">
    <cofactor evidence="4">
        <name>pyridoxal 5'-phosphate</name>
        <dbReference type="ChEBI" id="CHEBI:597326"/>
    </cofactor>
    <text evidence="4">Binds 1 pyridoxal phosphate per subunit.</text>
</comment>
<dbReference type="NCBIfam" id="NF003468">
    <property type="entry name" value="PRK05093.1"/>
    <property type="match status" value="1"/>
</dbReference>
<evidence type="ECO:0000313" key="8">
    <source>
        <dbReference type="EMBL" id="MQU26571.1"/>
    </source>
</evidence>
<dbReference type="InterPro" id="IPR004636">
    <property type="entry name" value="AcOrn/SuccOrn_fam"/>
</dbReference>
<keyword evidence="1 4" id="KW-0032">Aminotransferase</keyword>
<dbReference type="GO" id="GO:0005737">
    <property type="term" value="C:cytoplasm"/>
    <property type="evidence" value="ECO:0007669"/>
    <property type="project" value="UniProtKB-SubCell"/>
</dbReference>
<keyword evidence="11" id="KW-1185">Reference proteome</keyword>
<dbReference type="PIRSF" id="PIRSF000521">
    <property type="entry name" value="Transaminase_4ab_Lys_Orn"/>
    <property type="match status" value="1"/>
</dbReference>
<evidence type="ECO:0000313" key="9">
    <source>
        <dbReference type="Proteomes" id="UP000437970"/>
    </source>
</evidence>
<evidence type="ECO:0000256" key="4">
    <source>
        <dbReference type="HAMAP-Rule" id="MF_01107"/>
    </source>
</evidence>
<evidence type="ECO:0000313" key="7">
    <source>
        <dbReference type="EMBL" id="MQU16776.1"/>
    </source>
</evidence>
<feature type="binding site" evidence="4">
    <location>
        <position position="283"/>
    </location>
    <ligand>
        <name>N(2)-acetyl-L-ornithine</name>
        <dbReference type="ChEBI" id="CHEBI:57805"/>
    </ligand>
</feature>
<dbReference type="PANTHER" id="PTHR11986">
    <property type="entry name" value="AMINOTRANSFERASE CLASS III"/>
    <property type="match status" value="1"/>
</dbReference>
<dbReference type="EMBL" id="WIVW01000007">
    <property type="protein sequence ID" value="MQU26571.1"/>
    <property type="molecule type" value="Genomic_DNA"/>
</dbReference>
<comment type="subunit">
    <text evidence="4">Homodimer.</text>
</comment>
<feature type="binding site" evidence="4">
    <location>
        <begin position="226"/>
        <end position="229"/>
    </location>
    <ligand>
        <name>pyridoxal 5'-phosphate</name>
        <dbReference type="ChEBI" id="CHEBI:597326"/>
    </ligand>
</feature>
<proteinExistence type="inferred from homology"/>
<dbReference type="NCBIfam" id="TIGR00707">
    <property type="entry name" value="argD"/>
    <property type="match status" value="1"/>
</dbReference>
<dbReference type="OrthoDB" id="9801052at2"/>
<dbReference type="Proteomes" id="UP000713985">
    <property type="component" value="Unassembled WGS sequence"/>
</dbReference>
<dbReference type="HAMAP" id="MF_01107">
    <property type="entry name" value="ArgD_aminotrans_3"/>
    <property type="match status" value="1"/>
</dbReference>
<dbReference type="EMBL" id="WIVT01000010">
    <property type="protein sequence ID" value="MQU16776.1"/>
    <property type="molecule type" value="Genomic_DNA"/>
</dbReference>
<feature type="modified residue" description="N6-(pyridoxal phosphate)lysine" evidence="4">
    <location>
        <position position="255"/>
    </location>
</feature>
<dbReference type="Proteomes" id="UP000443000">
    <property type="component" value="Unassembled WGS sequence"/>
</dbReference>
<dbReference type="InterPro" id="IPR017652">
    <property type="entry name" value="Ac/SucOrn_transaminase_bac"/>
</dbReference>
<dbReference type="SUPFAM" id="SSF53383">
    <property type="entry name" value="PLP-dependent transferases"/>
    <property type="match status" value="1"/>
</dbReference>
<dbReference type="FunFam" id="3.40.640.10:FF:000004">
    <property type="entry name" value="Acetylornithine aminotransferase"/>
    <property type="match status" value="1"/>
</dbReference>
<dbReference type="NCBIfam" id="NF002325">
    <property type="entry name" value="PRK01278.1"/>
    <property type="match status" value="1"/>
</dbReference>
<dbReference type="PROSITE" id="PS00600">
    <property type="entry name" value="AA_TRANSFER_CLASS_3"/>
    <property type="match status" value="1"/>
</dbReference>
<dbReference type="AlphaFoldDB" id="A0A6A7Z1X0"/>
<reference evidence="9 10" key="1">
    <citation type="submission" date="2019-10" db="EMBL/GenBank/DDBJ databases">
        <title>Evaluation of single-gene subtyping targets for Pseudomonas.</title>
        <authorList>
            <person name="Reichler S.J."/>
            <person name="Orsi R.H."/>
            <person name="Wiedmann M."/>
            <person name="Martin N.H."/>
            <person name="Murphy S.I."/>
        </authorList>
    </citation>
    <scope>NUCLEOTIDE SEQUENCE</scope>
    <source>
        <strain evidence="5 11">FSL R10-0802</strain>
        <strain evidence="7 10">FSL R10-1594</strain>
        <strain evidence="8 9">FSL R10-1984</strain>
        <strain evidence="6">FSL R10-2339</strain>
    </source>
</reference>
<dbReference type="InterPro" id="IPR015421">
    <property type="entry name" value="PyrdxlP-dep_Trfase_major"/>
</dbReference>
<dbReference type="GO" id="GO:0003992">
    <property type="term" value="F:N2-acetyl-L-ornithine:2-oxoglutarate 5-aminotransferase activity"/>
    <property type="evidence" value="ECO:0007669"/>
    <property type="project" value="UniProtKB-UniRule"/>
</dbReference>
<dbReference type="InterPro" id="IPR015422">
    <property type="entry name" value="PyrdxlP-dep_Trfase_small"/>
</dbReference>
<organism evidence="6">
    <name type="scientific">Pseudomonas helleri</name>
    <dbReference type="NCBI Taxonomy" id="1608996"/>
    <lineage>
        <taxon>Bacteria</taxon>
        <taxon>Pseudomonadati</taxon>
        <taxon>Pseudomonadota</taxon>
        <taxon>Gammaproteobacteria</taxon>
        <taxon>Pseudomonadales</taxon>
        <taxon>Pseudomonadaceae</taxon>
        <taxon>Pseudomonas</taxon>
    </lineage>
</organism>
<dbReference type="Gene3D" id="3.90.1150.10">
    <property type="entry name" value="Aspartate Aminotransferase, domain 1"/>
    <property type="match status" value="1"/>
</dbReference>
<protein>
    <recommendedName>
        <fullName evidence="4">Acetylornithine aminotransferase</fullName>
        <shortName evidence="4">ACOAT</shortName>
        <ecNumber evidence="4">2.6.1.11</ecNumber>
    </recommendedName>
</protein>
<keyword evidence="4" id="KW-0055">Arginine biosynthesis</keyword>
<dbReference type="EMBL" id="WIWP01000006">
    <property type="protein sequence ID" value="MQT25268.1"/>
    <property type="molecule type" value="Genomic_DNA"/>
</dbReference>
<dbReference type="EMBL" id="WIWC01000033">
    <property type="protein sequence ID" value="MQT81797.1"/>
    <property type="molecule type" value="Genomic_DNA"/>
</dbReference>
<dbReference type="EC" id="2.6.1.11" evidence="4"/>
<dbReference type="Pfam" id="PF00202">
    <property type="entry name" value="Aminotran_3"/>
    <property type="match status" value="1"/>
</dbReference>
<dbReference type="PANTHER" id="PTHR11986:SF113">
    <property type="entry name" value="SUCCINYLORNITHINE TRANSAMINASE"/>
    <property type="match status" value="1"/>
</dbReference>
<accession>A0A6A7Z1X0</accession>
<keyword evidence="4" id="KW-0028">Amino-acid biosynthesis</keyword>
<keyword evidence="2 4" id="KW-0808">Transferase</keyword>
<dbReference type="NCBIfam" id="TIGR03246">
    <property type="entry name" value="arg_catab_astC"/>
    <property type="match status" value="1"/>
</dbReference>
<dbReference type="GO" id="GO:0006526">
    <property type="term" value="P:L-arginine biosynthetic process"/>
    <property type="evidence" value="ECO:0007669"/>
    <property type="project" value="UniProtKB-UniRule"/>
</dbReference>
<comment type="caution">
    <text evidence="6">The sequence shown here is derived from an EMBL/GenBank/DDBJ whole genome shotgun (WGS) entry which is preliminary data.</text>
</comment>
<feature type="binding site" evidence="4">
    <location>
        <position position="141"/>
    </location>
    <ligand>
        <name>pyridoxal 5'-phosphate</name>
        <dbReference type="ChEBI" id="CHEBI:597326"/>
    </ligand>
</feature>
<feature type="binding site" evidence="4">
    <location>
        <position position="284"/>
    </location>
    <ligand>
        <name>pyridoxal 5'-phosphate</name>
        <dbReference type="ChEBI" id="CHEBI:597326"/>
    </ligand>
</feature>
<feature type="binding site" evidence="4">
    <location>
        <begin position="108"/>
        <end position="109"/>
    </location>
    <ligand>
        <name>pyridoxal 5'-phosphate</name>
        <dbReference type="ChEBI" id="CHEBI:597326"/>
    </ligand>
</feature>
<dbReference type="GO" id="GO:0042802">
    <property type="term" value="F:identical protein binding"/>
    <property type="evidence" value="ECO:0007669"/>
    <property type="project" value="TreeGrafter"/>
</dbReference>
<evidence type="ECO:0000256" key="3">
    <source>
        <dbReference type="ARBA" id="ARBA00022898"/>
    </source>
</evidence>
<comment type="miscellaneous">
    <text evidence="4">May also have succinyldiaminopimelate aminotransferase activity, thus carrying out the corresponding step in lysine biosynthesis.</text>
</comment>
<dbReference type="InterPro" id="IPR005814">
    <property type="entry name" value="Aminotrans_3"/>
</dbReference>
<dbReference type="InterPro" id="IPR049704">
    <property type="entry name" value="Aminotrans_3_PPA_site"/>
</dbReference>
<feature type="binding site" evidence="4">
    <location>
        <position position="144"/>
    </location>
    <ligand>
        <name>N(2)-acetyl-L-ornithine</name>
        <dbReference type="ChEBI" id="CHEBI:57805"/>
    </ligand>
</feature>
<dbReference type="NCBIfam" id="NF009047">
    <property type="entry name" value="PRK12381.1"/>
    <property type="match status" value="1"/>
</dbReference>
<dbReference type="GO" id="GO:0030170">
    <property type="term" value="F:pyridoxal phosphate binding"/>
    <property type="evidence" value="ECO:0007669"/>
    <property type="project" value="InterPro"/>
</dbReference>
<comment type="similarity">
    <text evidence="4">Belongs to the class-III pyridoxal-phosphate-dependent aminotransferase family. ArgD subfamily.</text>
</comment>
<evidence type="ECO:0000313" key="10">
    <source>
        <dbReference type="Proteomes" id="UP000443000"/>
    </source>
</evidence>
<comment type="pathway">
    <text evidence="4">Amino-acid biosynthesis; L-arginine biosynthesis; N(2)-acetyl-L-ornithine from L-glutamate: step 4/4.</text>
</comment>
<dbReference type="InterPro" id="IPR050103">
    <property type="entry name" value="Class-III_PLP-dep_AT"/>
</dbReference>
<name>A0A6A7Z1X0_9PSED</name>
<evidence type="ECO:0000313" key="11">
    <source>
        <dbReference type="Proteomes" id="UP000713985"/>
    </source>
</evidence>
<gene>
    <name evidence="6" type="primary">astC</name>
    <name evidence="4" type="synonym">argD</name>
    <name evidence="7" type="ORF">GHN41_10035</name>
    <name evidence="6" type="ORF">GHN86_17245</name>
    <name evidence="5" type="ORF">GHN94_05385</name>
    <name evidence="8" type="ORF">GHO29_08720</name>
</gene>
<dbReference type="CDD" id="cd00610">
    <property type="entry name" value="OAT_like"/>
    <property type="match status" value="1"/>
</dbReference>
<dbReference type="InterPro" id="IPR015424">
    <property type="entry name" value="PyrdxlP-dep_Trfase"/>
</dbReference>